<evidence type="ECO:0000313" key="5">
    <source>
        <dbReference type="Proteomes" id="UP001168883"/>
    </source>
</evidence>
<keyword evidence="3" id="KW-1133">Transmembrane helix</keyword>
<dbReference type="EMBL" id="JAUMKJ010000009">
    <property type="protein sequence ID" value="MDO3677200.1"/>
    <property type="molecule type" value="Genomic_DNA"/>
</dbReference>
<keyword evidence="5" id="KW-1185">Reference proteome</keyword>
<keyword evidence="2 3" id="KW-0472">Membrane</keyword>
<dbReference type="PANTHER" id="PTHR22550">
    <property type="entry name" value="SPORE GERMINATION PROTEIN"/>
    <property type="match status" value="1"/>
</dbReference>
<dbReference type="Pfam" id="PF03323">
    <property type="entry name" value="GerA"/>
    <property type="match status" value="1"/>
</dbReference>
<reference evidence="4" key="1">
    <citation type="submission" date="2023-07" db="EMBL/GenBank/DDBJ databases">
        <authorList>
            <person name="Aktuganov G."/>
            <person name="Boyko T."/>
            <person name="Delegan Y."/>
            <person name="Galimzianova N."/>
            <person name="Gilvanova E."/>
            <person name="Korobov V."/>
            <person name="Kuzmina L."/>
            <person name="Melentiev A."/>
            <person name="Milman P."/>
            <person name="Ryabova A."/>
            <person name="Stupak E."/>
            <person name="Yasakov T."/>
            <person name="Zharikova N."/>
            <person name="Zhurenko E."/>
        </authorList>
    </citation>
    <scope>NUCLEOTIDE SEQUENCE</scope>
    <source>
        <strain evidence="4">IB-739</strain>
    </source>
</reference>
<sequence>MNIPTTNVRYRQIASELSEPGDIRSLHLSNGKTTIELFYLATLCDEAKIQSSVILPFIDGTDGKAWASRFTSLPGVRDVTRQSGAARMLLYGHALIYWGPFVFAFDANLVLNDKPLQSSIETSIQGPQSSLSENNGTNLNLIRHQYASPSLHVEYHQVGRVSPREIILLYDDAYCKRETIELIRRRLSEVRVNLVQSAGQLQIHMTNRTHLLFPSMLLTERPDRIAASLSQGKAVILLQGSPISLIAPTTFFDQLSAMDDIYNPYWFTTFLIFLRYISLLLTIVLPALYVAIVSYNPEVFRIQLAFTIAGSRAVVPYPSFVEVMLMLFMIEALVEGSMRLPKSIGQTATTVGGLILGQAAQEAGLVSSIMIIVTSVVAICNFIIPINTLSYSIRFLKYPLILFATFLGFVGVVGGLFLYVILLSNHRSFGEPYFKLPGIVRVKSSSS</sequence>
<evidence type="ECO:0000313" key="4">
    <source>
        <dbReference type="EMBL" id="MDO3677200.1"/>
    </source>
</evidence>
<dbReference type="InterPro" id="IPR004995">
    <property type="entry name" value="Spore_Ger"/>
</dbReference>
<feature type="transmembrane region" description="Helical" evidence="3">
    <location>
        <begin position="314"/>
        <end position="334"/>
    </location>
</feature>
<feature type="transmembrane region" description="Helical" evidence="3">
    <location>
        <begin position="265"/>
        <end position="293"/>
    </location>
</feature>
<dbReference type="PANTHER" id="PTHR22550:SF5">
    <property type="entry name" value="LEUCINE ZIPPER PROTEIN 4"/>
    <property type="match status" value="1"/>
</dbReference>
<gene>
    <name evidence="4" type="ORF">Q3C12_09300</name>
</gene>
<protein>
    <submittedName>
        <fullName evidence="4">Spore germination protein</fullName>
    </submittedName>
</protein>
<comment type="caution">
    <text evidence="4">The sequence shown here is derived from an EMBL/GenBank/DDBJ whole genome shotgun (WGS) entry which is preliminary data.</text>
</comment>
<dbReference type="InterPro" id="IPR050768">
    <property type="entry name" value="UPF0353/GerABKA_families"/>
</dbReference>
<feature type="transmembrane region" description="Helical" evidence="3">
    <location>
        <begin position="365"/>
        <end position="386"/>
    </location>
</feature>
<organism evidence="4 5">
    <name type="scientific">Paenibacillus ehimensis</name>
    <dbReference type="NCBI Taxonomy" id="79264"/>
    <lineage>
        <taxon>Bacteria</taxon>
        <taxon>Bacillati</taxon>
        <taxon>Bacillota</taxon>
        <taxon>Bacilli</taxon>
        <taxon>Bacillales</taxon>
        <taxon>Paenibacillaceae</taxon>
        <taxon>Paenibacillus</taxon>
    </lineage>
</organism>
<feature type="transmembrane region" description="Helical" evidence="3">
    <location>
        <begin position="398"/>
        <end position="422"/>
    </location>
</feature>
<dbReference type="Proteomes" id="UP001168883">
    <property type="component" value="Unassembled WGS sequence"/>
</dbReference>
<name>A0ABT8V6X1_9BACL</name>
<proteinExistence type="inferred from homology"/>
<accession>A0ABT8V6X1</accession>
<evidence type="ECO:0000256" key="1">
    <source>
        <dbReference type="ARBA" id="ARBA00005278"/>
    </source>
</evidence>
<evidence type="ECO:0000256" key="2">
    <source>
        <dbReference type="ARBA" id="ARBA00023136"/>
    </source>
</evidence>
<comment type="similarity">
    <text evidence="1">Belongs to the GerABKA family.</text>
</comment>
<dbReference type="RefSeq" id="WP_302878046.1">
    <property type="nucleotide sequence ID" value="NZ_JAUMKJ010000009.1"/>
</dbReference>
<evidence type="ECO:0000256" key="3">
    <source>
        <dbReference type="SAM" id="Phobius"/>
    </source>
</evidence>
<keyword evidence="3" id="KW-0812">Transmembrane</keyword>
<dbReference type="PIRSF" id="PIRSF005690">
    <property type="entry name" value="GerBA"/>
    <property type="match status" value="1"/>
</dbReference>